<dbReference type="PRINTS" id="PR01490">
    <property type="entry name" value="RTXTOXIND"/>
</dbReference>
<feature type="region of interest" description="Disordered" evidence="10">
    <location>
        <begin position="1"/>
        <end position="93"/>
    </location>
</feature>
<evidence type="ECO:0000313" key="14">
    <source>
        <dbReference type="Proteomes" id="UP000007058"/>
    </source>
</evidence>
<dbReference type="GO" id="GO:0005886">
    <property type="term" value="C:plasma membrane"/>
    <property type="evidence" value="ECO:0007669"/>
    <property type="project" value="UniProtKB-SubCell"/>
</dbReference>
<evidence type="ECO:0000256" key="6">
    <source>
        <dbReference type="ARBA" id="ARBA00022692"/>
    </source>
</evidence>
<dbReference type="PANTHER" id="PTHR30386:SF26">
    <property type="entry name" value="TRANSPORT PROTEIN COMB"/>
    <property type="match status" value="1"/>
</dbReference>
<dbReference type="STRING" id="342108.amb3476"/>
<proteinExistence type="inferred from homology"/>
<feature type="compositionally biased region" description="Pro residues" evidence="10">
    <location>
        <begin position="1"/>
        <end position="12"/>
    </location>
</feature>
<keyword evidence="4 9" id="KW-1003">Cell membrane</keyword>
<evidence type="ECO:0000256" key="2">
    <source>
        <dbReference type="ARBA" id="ARBA00009477"/>
    </source>
</evidence>
<evidence type="ECO:0000256" key="8">
    <source>
        <dbReference type="ARBA" id="ARBA00023136"/>
    </source>
</evidence>
<evidence type="ECO:0000256" key="5">
    <source>
        <dbReference type="ARBA" id="ARBA00022519"/>
    </source>
</evidence>
<keyword evidence="6" id="KW-0812">Transmembrane</keyword>
<comment type="subcellular location">
    <subcellularLocation>
        <location evidence="1 9">Cell inner membrane</location>
        <topology evidence="1 9">Single-pass membrane protein</topology>
    </subcellularLocation>
</comment>
<evidence type="ECO:0000256" key="9">
    <source>
        <dbReference type="RuleBase" id="RU365093"/>
    </source>
</evidence>
<accession>Q2W1J5</accession>
<dbReference type="EMBL" id="AP007255">
    <property type="protein sequence ID" value="BAE52280.1"/>
    <property type="molecule type" value="Genomic_DNA"/>
</dbReference>
<evidence type="ECO:0000256" key="1">
    <source>
        <dbReference type="ARBA" id="ARBA00004377"/>
    </source>
</evidence>
<dbReference type="InterPro" id="IPR006144">
    <property type="entry name" value="Secretion_HlyD_CS"/>
</dbReference>
<comment type="similarity">
    <text evidence="2 9">Belongs to the membrane fusion protein (MFP) (TC 8.A.1) family.</text>
</comment>
<keyword evidence="5 9" id="KW-0997">Cell inner membrane</keyword>
<keyword evidence="14" id="KW-1185">Reference proteome</keyword>
<reference evidence="13 14" key="1">
    <citation type="journal article" date="2005" name="DNA Res.">
        <title>Complete genome sequence of the facultative anaerobic magnetotactic bacterium Magnetospirillum sp. strain AMB-1.</title>
        <authorList>
            <person name="Matsunaga T."/>
            <person name="Okamura Y."/>
            <person name="Fukuda Y."/>
            <person name="Wahyudi A.T."/>
            <person name="Murase Y."/>
            <person name="Takeyama H."/>
        </authorList>
    </citation>
    <scope>NUCLEOTIDE SEQUENCE [LARGE SCALE GENOMIC DNA]</scope>
    <source>
        <strain evidence="14">ATCC 700264 / AMB-1</strain>
    </source>
</reference>
<dbReference type="AlphaFoldDB" id="Q2W1J5"/>
<keyword evidence="7" id="KW-1133">Transmembrane helix</keyword>
<sequence length="589" mass="64316">MSQPPAPPPPPQSLGQITPVQVPAGQAIPGAPPPPAPAGAGPQTSQLGEGPQANQAGAGPQMSQEQMMQAMAAMMGGGGPPGAQKGPPPTAMQSIAGGLKTFWKTLCWLMAAPEKPEDAPKGLLAWPRRLLTGTRDWFLPSLNPIGPAPLQDYHAPEFGSRLYSLANSYPLPTWRPLARAVMSLTAIFIVWAFVAHLDEVAIAEGEIVPEGKVKVIQHLEGGVVREIMATDGSEVKEGAPLILLDLPVSSLNKEELQARMDGYILQRARLEAELHDKPVVFPEEEAKRQPGLVESERRSFEARRQALNATLTVLRDQVRQKGLEVQEYETKSRSIATSLRLSQERLAMSTDLIKSGLASKMDHVQIQAQVEDLKGQLDSVRASIPRAEAAQQEAKGRVSEELARFQRTAQSEMSEAELNIARTRELFIQATDQQRRTLISSPIDGIVKNMRSNTIGGVVRPGDPIMEIVPLHERLQVDAKLNPMDRGYVQTGQRATVKISAYDYTTYGGLDGDVILVAPDTTVPQTPNAQPYYRVVVQTDRAYIGDETAKRLISAGMQATVEIHTGTRSIMEFLVKPVIKLRHEAFRER</sequence>
<dbReference type="PROSITE" id="PS00543">
    <property type="entry name" value="HLYD_FAMILY"/>
    <property type="match status" value="1"/>
</dbReference>
<dbReference type="InterPro" id="IPR058982">
    <property type="entry name" value="Beta-barrel_AprE"/>
</dbReference>
<protein>
    <recommendedName>
        <fullName evidence="9">Membrane fusion protein (MFP) family protein</fullName>
    </recommendedName>
</protein>
<feature type="compositionally biased region" description="Low complexity" evidence="10">
    <location>
        <begin position="60"/>
        <end position="74"/>
    </location>
</feature>
<evidence type="ECO:0000259" key="12">
    <source>
        <dbReference type="Pfam" id="PF26002"/>
    </source>
</evidence>
<dbReference type="RefSeq" id="WP_011385836.1">
    <property type="nucleotide sequence ID" value="NC_007626.1"/>
</dbReference>
<keyword evidence="3 9" id="KW-0813">Transport</keyword>
<dbReference type="Pfam" id="PF25994">
    <property type="entry name" value="HH_AprE"/>
    <property type="match status" value="1"/>
</dbReference>
<dbReference type="InterPro" id="IPR010129">
    <property type="entry name" value="T1SS_HlyD"/>
</dbReference>
<evidence type="ECO:0000313" key="13">
    <source>
        <dbReference type="EMBL" id="BAE52280.1"/>
    </source>
</evidence>
<name>Q2W1J5_PARM1</name>
<evidence type="ECO:0000259" key="11">
    <source>
        <dbReference type="Pfam" id="PF25994"/>
    </source>
</evidence>
<evidence type="ECO:0000256" key="7">
    <source>
        <dbReference type="ARBA" id="ARBA00022989"/>
    </source>
</evidence>
<feature type="domain" description="AprE-like long alpha-helical hairpin" evidence="11">
    <location>
        <begin position="254"/>
        <end position="433"/>
    </location>
</feature>
<dbReference type="Proteomes" id="UP000007058">
    <property type="component" value="Chromosome"/>
</dbReference>
<dbReference type="Pfam" id="PF26002">
    <property type="entry name" value="Beta-barrel_AprE"/>
    <property type="match status" value="1"/>
</dbReference>
<evidence type="ECO:0000256" key="4">
    <source>
        <dbReference type="ARBA" id="ARBA00022475"/>
    </source>
</evidence>
<dbReference type="KEGG" id="mag:amb3476"/>
<dbReference type="Gene3D" id="2.40.30.170">
    <property type="match status" value="1"/>
</dbReference>
<dbReference type="InterPro" id="IPR050739">
    <property type="entry name" value="MFP"/>
</dbReference>
<dbReference type="PANTHER" id="PTHR30386">
    <property type="entry name" value="MEMBRANE FUSION SUBUNIT OF EMRAB-TOLC MULTIDRUG EFFLUX PUMP"/>
    <property type="match status" value="1"/>
</dbReference>
<dbReference type="GO" id="GO:0009306">
    <property type="term" value="P:protein secretion"/>
    <property type="evidence" value="ECO:0007669"/>
    <property type="project" value="InterPro"/>
</dbReference>
<gene>
    <name evidence="13" type="ordered locus">amb3476</name>
</gene>
<dbReference type="OrthoDB" id="9810980at2"/>
<dbReference type="InterPro" id="IPR058781">
    <property type="entry name" value="HH_AprE-like"/>
</dbReference>
<organism evidence="13 14">
    <name type="scientific">Paramagnetospirillum magneticum (strain ATCC 700264 / AMB-1)</name>
    <name type="common">Magnetospirillum magneticum</name>
    <dbReference type="NCBI Taxonomy" id="342108"/>
    <lineage>
        <taxon>Bacteria</taxon>
        <taxon>Pseudomonadati</taxon>
        <taxon>Pseudomonadota</taxon>
        <taxon>Alphaproteobacteria</taxon>
        <taxon>Rhodospirillales</taxon>
        <taxon>Magnetospirillaceae</taxon>
        <taxon>Paramagnetospirillum</taxon>
    </lineage>
</organism>
<dbReference type="HOGENOM" id="CLU_023976_8_0_5"/>
<keyword evidence="8" id="KW-0472">Membrane</keyword>
<evidence type="ECO:0000256" key="10">
    <source>
        <dbReference type="SAM" id="MobiDB-lite"/>
    </source>
</evidence>
<feature type="compositionally biased region" description="Polar residues" evidence="10">
    <location>
        <begin position="43"/>
        <end position="55"/>
    </location>
</feature>
<dbReference type="NCBIfam" id="TIGR01843">
    <property type="entry name" value="type_I_hlyD"/>
    <property type="match status" value="1"/>
</dbReference>
<feature type="domain" description="AprE-like beta-barrel" evidence="12">
    <location>
        <begin position="475"/>
        <end position="566"/>
    </location>
</feature>
<evidence type="ECO:0000256" key="3">
    <source>
        <dbReference type="ARBA" id="ARBA00022448"/>
    </source>
</evidence>